<organism evidence="2 3">
    <name type="scientific">Puccinia graminis f. sp. tritici (strain CRL 75-36-700-3 / race SCCL)</name>
    <name type="common">Black stem rust fungus</name>
    <dbReference type="NCBI Taxonomy" id="418459"/>
    <lineage>
        <taxon>Eukaryota</taxon>
        <taxon>Fungi</taxon>
        <taxon>Dikarya</taxon>
        <taxon>Basidiomycota</taxon>
        <taxon>Pucciniomycotina</taxon>
        <taxon>Pucciniomycetes</taxon>
        <taxon>Pucciniales</taxon>
        <taxon>Pucciniaceae</taxon>
        <taxon>Puccinia</taxon>
    </lineage>
</organism>
<name>E3LAW1_PUCGT</name>
<dbReference type="HOGENOM" id="CLU_1540842_0_0_1"/>
<feature type="region of interest" description="Disordered" evidence="1">
    <location>
        <begin position="71"/>
        <end position="99"/>
    </location>
</feature>
<dbReference type="EMBL" id="DS178403">
    <property type="protein sequence ID" value="EFP93686.2"/>
    <property type="molecule type" value="Genomic_DNA"/>
</dbReference>
<dbReference type="GeneID" id="10534975"/>
<dbReference type="VEuPathDB" id="FungiDB:PGTG_19347"/>
<dbReference type="KEGG" id="pgr:PGTG_19347"/>
<evidence type="ECO:0000256" key="1">
    <source>
        <dbReference type="SAM" id="MobiDB-lite"/>
    </source>
</evidence>
<accession>E3LAW1</accession>
<dbReference type="OrthoDB" id="10567078at2759"/>
<reference evidence="3" key="2">
    <citation type="journal article" date="2011" name="Proc. Natl. Acad. Sci. U.S.A.">
        <title>Obligate biotrophy features unraveled by the genomic analysis of rust fungi.</title>
        <authorList>
            <person name="Duplessis S."/>
            <person name="Cuomo C.A."/>
            <person name="Lin Y.-C."/>
            <person name="Aerts A."/>
            <person name="Tisserant E."/>
            <person name="Veneault-Fourrey C."/>
            <person name="Joly D.L."/>
            <person name="Hacquard S."/>
            <person name="Amselem J."/>
            <person name="Cantarel B.L."/>
            <person name="Chiu R."/>
            <person name="Coutinho P.M."/>
            <person name="Feau N."/>
            <person name="Field M."/>
            <person name="Frey P."/>
            <person name="Gelhaye E."/>
            <person name="Goldberg J."/>
            <person name="Grabherr M.G."/>
            <person name="Kodira C.D."/>
            <person name="Kohler A."/>
            <person name="Kuees U."/>
            <person name="Lindquist E.A."/>
            <person name="Lucas S.M."/>
            <person name="Mago R."/>
            <person name="Mauceli E."/>
            <person name="Morin E."/>
            <person name="Murat C."/>
            <person name="Pangilinan J.L."/>
            <person name="Park R."/>
            <person name="Pearson M."/>
            <person name="Quesneville H."/>
            <person name="Rouhier N."/>
            <person name="Sakthikumar S."/>
            <person name="Salamov A.A."/>
            <person name="Schmutz J."/>
            <person name="Selles B."/>
            <person name="Shapiro H."/>
            <person name="Tanguay P."/>
            <person name="Tuskan G.A."/>
            <person name="Henrissat B."/>
            <person name="Van de Peer Y."/>
            <person name="Rouze P."/>
            <person name="Ellis J.G."/>
            <person name="Dodds P.N."/>
            <person name="Schein J.E."/>
            <person name="Zhong S."/>
            <person name="Hamelin R.C."/>
            <person name="Grigoriev I.V."/>
            <person name="Szabo L.J."/>
            <person name="Martin F."/>
        </authorList>
    </citation>
    <scope>NUCLEOTIDE SEQUENCE [LARGE SCALE GENOMIC DNA]</scope>
    <source>
        <strain evidence="3">CRL 75-36-700-3 / race SCCL</strain>
    </source>
</reference>
<sequence>MEIFPRPPGYVLCPETRVPTRTPQIRKNPVNPRTGSGFGIGFGRSGIRSDAENPQTSGVLTGNPLIRKNPARGRIPAGFGCGRRETRIRGTGSEPYLKPNPMSPRLLPLLPRPQACLPLSYFSAVFFLENDNPNGPMEPTVQWTKVTSSSLLRAQPWVVNLQSMNWDEFQHGGG</sequence>
<protein>
    <submittedName>
        <fullName evidence="2">Uncharacterized protein</fullName>
    </submittedName>
</protein>
<dbReference type="AlphaFoldDB" id="E3LAW1"/>
<reference key="1">
    <citation type="submission" date="2007-01" db="EMBL/GenBank/DDBJ databases">
        <title>The Genome Sequence of Puccinia graminis f. sp. tritici Strain CRL 75-36-700-3.</title>
        <authorList>
            <consortium name="The Broad Institute Genome Sequencing Platform"/>
            <person name="Birren B."/>
            <person name="Lander E."/>
            <person name="Galagan J."/>
            <person name="Nusbaum C."/>
            <person name="Devon K."/>
            <person name="Cuomo C."/>
            <person name="Jaffe D."/>
            <person name="Butler J."/>
            <person name="Alvarez P."/>
            <person name="Gnerre S."/>
            <person name="Grabherr M."/>
            <person name="Mauceli E."/>
            <person name="Brockman W."/>
            <person name="Young S."/>
            <person name="LaButti K."/>
            <person name="Sykes S."/>
            <person name="DeCaprio D."/>
            <person name="Crawford M."/>
            <person name="Koehrsen M."/>
            <person name="Engels R."/>
            <person name="Montgomery P."/>
            <person name="Pearson M."/>
            <person name="Howarth C."/>
            <person name="Larson L."/>
            <person name="White J."/>
            <person name="Zeng Q."/>
            <person name="Kodira C."/>
            <person name="Yandava C."/>
            <person name="Alvarado L."/>
            <person name="O'Leary S."/>
            <person name="Szabo L."/>
            <person name="Dean R."/>
            <person name="Schein J."/>
        </authorList>
    </citation>
    <scope>NUCLEOTIDE SEQUENCE</scope>
    <source>
        <strain>CRL 75-36-700-3</strain>
    </source>
</reference>
<proteinExistence type="predicted"/>
<dbReference type="InParanoid" id="E3LAW1"/>
<evidence type="ECO:0000313" key="2">
    <source>
        <dbReference type="EMBL" id="EFP93686.2"/>
    </source>
</evidence>
<evidence type="ECO:0000313" key="3">
    <source>
        <dbReference type="Proteomes" id="UP000008783"/>
    </source>
</evidence>
<gene>
    <name evidence="2" type="ORF">PGTG_19347</name>
</gene>
<dbReference type="Proteomes" id="UP000008783">
    <property type="component" value="Unassembled WGS sequence"/>
</dbReference>
<dbReference type="RefSeq" id="XP_003338105.2">
    <property type="nucleotide sequence ID" value="XM_003338057.2"/>
</dbReference>
<keyword evidence="3" id="KW-1185">Reference proteome</keyword>